<keyword evidence="2" id="KW-0732">Signal</keyword>
<feature type="compositionally biased region" description="Pro residues" evidence="1">
    <location>
        <begin position="182"/>
        <end position="197"/>
    </location>
</feature>
<dbReference type="KEGG" id="gso:PH603_08705"/>
<evidence type="ECO:0000256" key="2">
    <source>
        <dbReference type="SAM" id="SignalP"/>
    </source>
</evidence>
<proteinExistence type="predicted"/>
<feature type="region of interest" description="Disordered" evidence="1">
    <location>
        <begin position="178"/>
        <end position="205"/>
    </location>
</feature>
<gene>
    <name evidence="3" type="ORF">PH603_08705</name>
</gene>
<accession>A0AAE9XKI5</accession>
<dbReference type="RefSeq" id="WP_289501900.1">
    <property type="nucleotide sequence ID" value="NZ_CP116805.1"/>
</dbReference>
<evidence type="ECO:0000256" key="1">
    <source>
        <dbReference type="SAM" id="MobiDB-lite"/>
    </source>
</evidence>
<organism evidence="3 4">
    <name type="scientific">Gimibacter soli</name>
    <dbReference type="NCBI Taxonomy" id="3024400"/>
    <lineage>
        <taxon>Bacteria</taxon>
        <taxon>Pseudomonadati</taxon>
        <taxon>Pseudomonadota</taxon>
        <taxon>Alphaproteobacteria</taxon>
        <taxon>Kordiimonadales</taxon>
        <taxon>Temperatibacteraceae</taxon>
        <taxon>Gimibacter</taxon>
    </lineage>
</organism>
<dbReference type="EMBL" id="CP116805">
    <property type="protein sequence ID" value="WCL52617.1"/>
    <property type="molecule type" value="Genomic_DNA"/>
</dbReference>
<feature type="signal peptide" evidence="2">
    <location>
        <begin position="1"/>
        <end position="21"/>
    </location>
</feature>
<sequence>MRKVILVATFGLCLGIPLAPAAMMPVAHAQSVSEQQSVQAQLIALAQAGNWADFQGLVNRQLASGKAAMLATIAGNISTMGLGIVDSDPSTSVALSLAAISIADNSSVVASNPDLGSLIGNNAGQVKAKIVRRSPAGAAALASAVARNSAPGMMIAYNSGQSSSQQTGSTNTAVVRVVRQNPPVPDTPELPIIPEPNPEQSGSPT</sequence>
<evidence type="ECO:0000313" key="4">
    <source>
        <dbReference type="Proteomes" id="UP001217500"/>
    </source>
</evidence>
<name>A0AAE9XKI5_9PROT</name>
<protein>
    <submittedName>
        <fullName evidence="3">Uncharacterized protein</fullName>
    </submittedName>
</protein>
<keyword evidence="4" id="KW-1185">Reference proteome</keyword>
<dbReference type="Proteomes" id="UP001217500">
    <property type="component" value="Chromosome"/>
</dbReference>
<reference evidence="3" key="1">
    <citation type="submission" date="2023-01" db="EMBL/GenBank/DDBJ databases">
        <title>The genome sequence of Kordiimonadaceae bacterium 6D33.</title>
        <authorList>
            <person name="Liu Y."/>
        </authorList>
    </citation>
    <scope>NUCLEOTIDE SEQUENCE</scope>
    <source>
        <strain evidence="3">6D33</strain>
    </source>
</reference>
<dbReference type="AlphaFoldDB" id="A0AAE9XKI5"/>
<feature type="chain" id="PRO_5041942086" evidence="2">
    <location>
        <begin position="22"/>
        <end position="205"/>
    </location>
</feature>
<evidence type="ECO:0000313" key="3">
    <source>
        <dbReference type="EMBL" id="WCL52617.1"/>
    </source>
</evidence>